<evidence type="ECO:0000313" key="1">
    <source>
        <dbReference type="EMBL" id="OAX37209.1"/>
    </source>
</evidence>
<dbReference type="STRING" id="1314800.A0A1B7MX79"/>
<dbReference type="Proteomes" id="UP000092154">
    <property type="component" value="Unassembled WGS sequence"/>
</dbReference>
<name>A0A1B7MX79_9AGAM</name>
<evidence type="ECO:0000313" key="2">
    <source>
        <dbReference type="Proteomes" id="UP000092154"/>
    </source>
</evidence>
<gene>
    <name evidence="1" type="ORF">K503DRAFT_693704</name>
</gene>
<dbReference type="InParanoid" id="A0A1B7MX79"/>
<organism evidence="1 2">
    <name type="scientific">Rhizopogon vinicolor AM-OR11-026</name>
    <dbReference type="NCBI Taxonomy" id="1314800"/>
    <lineage>
        <taxon>Eukaryota</taxon>
        <taxon>Fungi</taxon>
        <taxon>Dikarya</taxon>
        <taxon>Basidiomycota</taxon>
        <taxon>Agaricomycotina</taxon>
        <taxon>Agaricomycetes</taxon>
        <taxon>Agaricomycetidae</taxon>
        <taxon>Boletales</taxon>
        <taxon>Suillineae</taxon>
        <taxon>Rhizopogonaceae</taxon>
        <taxon>Rhizopogon</taxon>
    </lineage>
</organism>
<proteinExistence type="predicted"/>
<keyword evidence="2" id="KW-1185">Reference proteome</keyword>
<sequence length="132" mass="14930">KKFRFQCKRQGNAVIVINISKVALQMVVDEEYNNISIKDLVEGTIVMISELYCTRKLPPDVGVNLACRSQPINTVCILSGLHASALLDFQRVARAEANKTIEIRDAEEGLTKHIVDDLNIMLMVYCHSRRRT</sequence>
<dbReference type="FunCoup" id="A0A1B7MX79">
    <property type="interactions" value="106"/>
</dbReference>
<dbReference type="OrthoDB" id="3919494at2759"/>
<reference evidence="1 2" key="1">
    <citation type="submission" date="2016-06" db="EMBL/GenBank/DDBJ databases">
        <title>Comparative genomics of the ectomycorrhizal sister species Rhizopogon vinicolor and Rhizopogon vesiculosus (Basidiomycota: Boletales) reveals a divergence of the mating type B locus.</title>
        <authorList>
            <consortium name="DOE Joint Genome Institute"/>
            <person name="Mujic A.B."/>
            <person name="Kuo A."/>
            <person name="Tritt A."/>
            <person name="Lipzen A."/>
            <person name="Chen C."/>
            <person name="Johnson J."/>
            <person name="Sharma A."/>
            <person name="Barry K."/>
            <person name="Grigoriev I.V."/>
            <person name="Spatafora J.W."/>
        </authorList>
    </citation>
    <scope>NUCLEOTIDE SEQUENCE [LARGE SCALE GENOMIC DNA]</scope>
    <source>
        <strain evidence="1 2">AM-OR11-026</strain>
    </source>
</reference>
<feature type="non-terminal residue" evidence="1">
    <location>
        <position position="1"/>
    </location>
</feature>
<accession>A0A1B7MX79</accession>
<dbReference type="AlphaFoldDB" id="A0A1B7MX79"/>
<protein>
    <submittedName>
        <fullName evidence="1">Uncharacterized protein</fullName>
    </submittedName>
</protein>
<dbReference type="EMBL" id="KV448365">
    <property type="protein sequence ID" value="OAX37209.1"/>
    <property type="molecule type" value="Genomic_DNA"/>
</dbReference>